<dbReference type="PANTHER" id="PTHR43179">
    <property type="entry name" value="RHAMNOSYLTRANSFERASE WBBL"/>
    <property type="match status" value="1"/>
</dbReference>
<evidence type="ECO:0000313" key="2">
    <source>
        <dbReference type="EMBL" id="CAB4709389.1"/>
    </source>
</evidence>
<proteinExistence type="predicted"/>
<sequence length="246" mass="27431">MKVAAIVVSHGSAADLAENLPALVPQVDELIVIANISGSVPPGVEALHNERPLGFAANLNLGVSHSTADAILAVNPDARPEPGAVEALASFMAAHPRCGVAGPRMVFPDGSPQPSRRRFPTVTGTIVRRTPLRKVVPQRRHFYEGTDTPLEPVPVDWMLGGFILVRREAYNELGGFDEGFRLYGEDIDFQYRAMQAGWERWYVPDAVVVHEHKAETDKRWLTRRTLWHWRGVVRFVRKHPERLKAL</sequence>
<feature type="domain" description="Glycosyltransferase 2-like" evidence="1">
    <location>
        <begin position="74"/>
        <end position="229"/>
    </location>
</feature>
<dbReference type="SUPFAM" id="SSF53448">
    <property type="entry name" value="Nucleotide-diphospho-sugar transferases"/>
    <property type="match status" value="1"/>
</dbReference>
<accession>A0A6J6QER0</accession>
<dbReference type="Pfam" id="PF13632">
    <property type="entry name" value="Glyco_trans_2_3"/>
    <property type="match status" value="1"/>
</dbReference>
<reference evidence="2" key="1">
    <citation type="submission" date="2020-05" db="EMBL/GenBank/DDBJ databases">
        <authorList>
            <person name="Chiriac C."/>
            <person name="Salcher M."/>
            <person name="Ghai R."/>
            <person name="Kavagutti S V."/>
        </authorList>
    </citation>
    <scope>NUCLEOTIDE SEQUENCE</scope>
</reference>
<dbReference type="EMBL" id="CAEZXP010000009">
    <property type="protein sequence ID" value="CAB4709389.1"/>
    <property type="molecule type" value="Genomic_DNA"/>
</dbReference>
<name>A0A6J6QER0_9ZZZZ</name>
<dbReference type="AlphaFoldDB" id="A0A6J6QER0"/>
<dbReference type="PANTHER" id="PTHR43179:SF7">
    <property type="entry name" value="RHAMNOSYLTRANSFERASE WBBL"/>
    <property type="match status" value="1"/>
</dbReference>
<dbReference type="Gene3D" id="3.90.550.10">
    <property type="entry name" value="Spore Coat Polysaccharide Biosynthesis Protein SpsA, Chain A"/>
    <property type="match status" value="1"/>
</dbReference>
<dbReference type="InterPro" id="IPR029044">
    <property type="entry name" value="Nucleotide-diphossugar_trans"/>
</dbReference>
<organism evidence="2">
    <name type="scientific">freshwater metagenome</name>
    <dbReference type="NCBI Taxonomy" id="449393"/>
    <lineage>
        <taxon>unclassified sequences</taxon>
        <taxon>metagenomes</taxon>
        <taxon>ecological metagenomes</taxon>
    </lineage>
</organism>
<evidence type="ECO:0000259" key="1">
    <source>
        <dbReference type="Pfam" id="PF13632"/>
    </source>
</evidence>
<dbReference type="InterPro" id="IPR001173">
    <property type="entry name" value="Glyco_trans_2-like"/>
</dbReference>
<protein>
    <submittedName>
        <fullName evidence="2">Unannotated protein</fullName>
    </submittedName>
</protein>
<gene>
    <name evidence="2" type="ORF">UFOPK2399_01900</name>
</gene>